<dbReference type="RefSeq" id="WP_123203291.1">
    <property type="nucleotide sequence ID" value="NZ_RJMB01000031.1"/>
</dbReference>
<name>A0A3N0E1L0_9ACTN</name>
<proteinExistence type="predicted"/>
<reference evidence="1 2" key="1">
    <citation type="submission" date="2018-11" db="EMBL/GenBank/DDBJ databases">
        <title>The genome draft of YIM 96095.</title>
        <authorList>
            <person name="Tang S.-K."/>
            <person name="Chunyu W.-X."/>
            <person name="Feng Y.-Z."/>
        </authorList>
    </citation>
    <scope>NUCLEOTIDE SEQUENCE [LARGE SCALE GENOMIC DNA]</scope>
    <source>
        <strain evidence="1 2">YIM 96095</strain>
    </source>
</reference>
<sequence length="280" mass="30453">MTSSTHPPADLTDRWHEAAARLGASAPADVQLRSGLGGRTLGGPVTAAGELPAWLRLMTASRPGGKIWEGAALADAVLGDAVPRPMILGEHTWREERAAFRATLWTRLRGEILSPTPDLSAPADVDDRWWKDMRTCLDEVRGTAVPSGREVMTQAYIGRIPRFIPALEGADLTVPRWEAAHGDLHWANLTRNPLEIIDWEGWGSAPAGYDAAVLLAYALPAQATATKGREVFSDVLDTEHGRLAQLVICAEIIQASERDEVHARLRPYAERLAAEVLALQ</sequence>
<keyword evidence="1" id="KW-0808">Transferase</keyword>
<dbReference type="EMBL" id="RJMB01000031">
    <property type="protein sequence ID" value="RNL81653.1"/>
    <property type="molecule type" value="Genomic_DNA"/>
</dbReference>
<evidence type="ECO:0000313" key="1">
    <source>
        <dbReference type="EMBL" id="RNL81653.1"/>
    </source>
</evidence>
<dbReference type="Proteomes" id="UP000269198">
    <property type="component" value="Unassembled WGS sequence"/>
</dbReference>
<dbReference type="GO" id="GO:0016740">
    <property type="term" value="F:transferase activity"/>
    <property type="evidence" value="ECO:0007669"/>
    <property type="project" value="UniProtKB-KW"/>
</dbReference>
<dbReference type="SUPFAM" id="SSF56112">
    <property type="entry name" value="Protein kinase-like (PK-like)"/>
    <property type="match status" value="1"/>
</dbReference>
<comment type="caution">
    <text evidence="1">The sequence shown here is derived from an EMBL/GenBank/DDBJ whole genome shotgun (WGS) entry which is preliminary data.</text>
</comment>
<organism evidence="1 2">
    <name type="scientific">Halostreptopolyspora alba</name>
    <dbReference type="NCBI Taxonomy" id="2487137"/>
    <lineage>
        <taxon>Bacteria</taxon>
        <taxon>Bacillati</taxon>
        <taxon>Actinomycetota</taxon>
        <taxon>Actinomycetes</taxon>
        <taxon>Streptosporangiales</taxon>
        <taxon>Nocardiopsidaceae</taxon>
        <taxon>Halostreptopolyspora</taxon>
    </lineage>
</organism>
<accession>A0A3N0E1L0</accession>
<dbReference type="AlphaFoldDB" id="A0A3N0E1L0"/>
<keyword evidence="2" id="KW-1185">Reference proteome</keyword>
<protein>
    <submittedName>
        <fullName evidence="1">Phosphotransferase</fullName>
    </submittedName>
</protein>
<evidence type="ECO:0000313" key="2">
    <source>
        <dbReference type="Proteomes" id="UP000269198"/>
    </source>
</evidence>
<dbReference type="InterPro" id="IPR011009">
    <property type="entry name" value="Kinase-like_dom_sf"/>
</dbReference>
<gene>
    <name evidence="1" type="ORF">EFW17_21715</name>
</gene>
<dbReference type="OrthoDB" id="3680308at2"/>